<sequence>MSLHNRNSLEPWMHDSIRFYDHQVLGVRRMAEMRSVLLADEMGLGKSLQTLAAFCLDIKRGMSQTMLIVCPASLKVNWYQEIGKFTRLHREILVGPKPKRQEQIARFRELAGPRILIVNYEQLIQHLYELNKCRFDVATFDEAHMIKNPKARRTKAATGLFTTRSMLLTGSPILNQVDDLYTLLNKVAPGEFEDYYRFTHRYAVFGGYRNKQVVGAKNQHELHNRLQNVMIRRKKADVLDLPAVQYITRAVELHPKQRKYYNQVFEEMMLDYGNGEKVAIGSVLTKFLRCKQICGSTATIDGIDEDNSYKLDLATIDAKQLLDSGQKVVAFTQFRGVQELYARRLRGYGTTKTDYPIYLINGDVRTEPDGRAWDDPKKKWCRQEIVDIWSQNERAGIIIATFGAAGVGLNMTAASHGQFLDKLFVPDLNQQAVDRLHRIGASTEQAVQILEYIVTGTVEERVEKINSTKKKMSSSIVDGTSWTARILREALQEDKAA</sequence>
<dbReference type="EMBL" id="OR159659">
    <property type="protein sequence ID" value="WKW85508.1"/>
    <property type="molecule type" value="Genomic_DNA"/>
</dbReference>
<keyword evidence="1" id="KW-0067">ATP-binding</keyword>
<protein>
    <submittedName>
        <fullName evidence="1">DNA helicase</fullName>
    </submittedName>
</protein>
<gene>
    <name evidence="1" type="primary">56</name>
    <name evidence="1" type="ORF">SEA_REYNAULD_56</name>
</gene>
<proteinExistence type="predicted"/>
<keyword evidence="1" id="KW-0347">Helicase</keyword>
<keyword evidence="2" id="KW-1185">Reference proteome</keyword>
<evidence type="ECO:0000313" key="1">
    <source>
        <dbReference type="EMBL" id="WKW85508.1"/>
    </source>
</evidence>
<reference evidence="1" key="1">
    <citation type="submission" date="2023-06" db="EMBL/GenBank/DDBJ databases">
        <authorList>
            <person name="DeJong R.J."/>
            <person name="Yoon E."/>
            <person name="Radersma M."/>
            <person name="Veenstra M."/>
            <person name="Churu J."/>
            <person name="Moleakunnel K."/>
            <person name="Weaver G."/>
            <person name="Hill E."/>
            <person name="Janvier A."/>
            <person name="Harlow L."/>
            <person name="Kramer C."/>
            <person name="Seinen K."/>
            <person name="Chen A."/>
            <person name="Minasian M."/>
            <person name="Doorn S."/>
            <person name="Dole C."/>
            <person name="Ramsey F."/>
            <person name="Nieze J."/>
            <person name="Baker A."/>
            <person name="Swierenga S."/>
            <person name="White A."/>
            <person name="Howland A."/>
            <person name="Ko C."/>
            <person name="Russell D.A."/>
            <person name="Jacobs-Sera D."/>
            <person name="Hatfull G.F."/>
        </authorList>
    </citation>
    <scope>NUCLEOTIDE SEQUENCE</scope>
</reference>
<accession>A0ACD4UHJ3</accession>
<keyword evidence="1" id="KW-0378">Hydrolase</keyword>
<name>A0ACD4UHJ3_9CAUD</name>
<dbReference type="Proteomes" id="UP001654496">
    <property type="component" value="Segment"/>
</dbReference>
<organism evidence="1 2">
    <name type="scientific">Rhodococcus phage Reynauld</name>
    <dbReference type="NCBI Taxonomy" id="3062845"/>
    <lineage>
        <taxon>Viruses</taxon>
        <taxon>Duplodnaviria</taxon>
        <taxon>Heunggongvirae</taxon>
        <taxon>Uroviricota</taxon>
        <taxon>Caudoviricetes</taxon>
        <taxon>Caudoviricetes incertae sedis</taxon>
        <taxon>Reynauldvirus</taxon>
        <taxon>Reynauldvirus reynauld</taxon>
    </lineage>
</organism>
<evidence type="ECO:0000313" key="2">
    <source>
        <dbReference type="Proteomes" id="UP001654496"/>
    </source>
</evidence>
<keyword evidence="1" id="KW-0547">Nucleotide-binding</keyword>